<protein>
    <submittedName>
        <fullName evidence="2">ABC transporter substrate-binding protein</fullName>
    </submittedName>
</protein>
<sequence length="269" mass="30492">MQKLFLVIILLCSLGYAKKSMVVLDPAAIEILYMIGAEDEIVAIPEMKNIKPIEKTNKLDKIGTFTNPNLEKIISLKPKRVILTSYSIGLKDQLERYKIETLQLPVSTLKDIYKNILTLGKLTNKEYEAKKVAQDFMSKIEEIRANPVNQKGVFIYSSTPLMVFGGDTLPSDILETIGVENIAKDIVGERPILSAEFLVGKNPDIIFYGLRIKDRDELVKANQSFKFLKAIQENKVYFLELHTLLRGSPEIINQILRIQHDLAKNIEAQ</sequence>
<dbReference type="OrthoDB" id="9787830at2"/>
<comment type="caution">
    <text evidence="2">The sequence shown here is derived from an EMBL/GenBank/DDBJ whole genome shotgun (WGS) entry which is preliminary data.</text>
</comment>
<keyword evidence="3" id="KW-1185">Reference proteome</keyword>
<dbReference type="PROSITE" id="PS50983">
    <property type="entry name" value="FE_B12_PBP"/>
    <property type="match status" value="1"/>
</dbReference>
<dbReference type="PANTHER" id="PTHR30535">
    <property type="entry name" value="VITAMIN B12-BINDING PROTEIN"/>
    <property type="match status" value="1"/>
</dbReference>
<evidence type="ECO:0000259" key="1">
    <source>
        <dbReference type="PROSITE" id="PS50983"/>
    </source>
</evidence>
<dbReference type="InterPro" id="IPR050902">
    <property type="entry name" value="ABC_Transporter_SBP"/>
</dbReference>
<evidence type="ECO:0000313" key="3">
    <source>
        <dbReference type="Proteomes" id="UP000256379"/>
    </source>
</evidence>
<evidence type="ECO:0000313" key="2">
    <source>
        <dbReference type="EMBL" id="RDU64224.1"/>
    </source>
</evidence>
<organism evidence="2 3">
    <name type="scientific">Helicobacter didelphidarum</name>
    <dbReference type="NCBI Taxonomy" id="2040648"/>
    <lineage>
        <taxon>Bacteria</taxon>
        <taxon>Pseudomonadati</taxon>
        <taxon>Campylobacterota</taxon>
        <taxon>Epsilonproteobacteria</taxon>
        <taxon>Campylobacterales</taxon>
        <taxon>Helicobacteraceae</taxon>
        <taxon>Helicobacter</taxon>
    </lineage>
</organism>
<dbReference type="Pfam" id="PF01497">
    <property type="entry name" value="Peripla_BP_2"/>
    <property type="match status" value="1"/>
</dbReference>
<dbReference type="GO" id="GO:0071281">
    <property type="term" value="P:cellular response to iron ion"/>
    <property type="evidence" value="ECO:0007669"/>
    <property type="project" value="TreeGrafter"/>
</dbReference>
<reference evidence="2 3" key="1">
    <citation type="submission" date="2018-04" db="EMBL/GenBank/DDBJ databases">
        <title>Novel Campyloabacter and Helicobacter Species and Strains.</title>
        <authorList>
            <person name="Mannion A.J."/>
            <person name="Shen Z."/>
            <person name="Fox J.G."/>
        </authorList>
    </citation>
    <scope>NUCLEOTIDE SEQUENCE [LARGE SCALE GENOMIC DNA]</scope>
    <source>
        <strain evidence="2 3">MIT 17-337</strain>
    </source>
</reference>
<dbReference type="Gene3D" id="3.40.50.1980">
    <property type="entry name" value="Nitrogenase molybdenum iron protein domain"/>
    <property type="match status" value="2"/>
</dbReference>
<dbReference type="SUPFAM" id="SSF53807">
    <property type="entry name" value="Helical backbone' metal receptor"/>
    <property type="match status" value="1"/>
</dbReference>
<feature type="domain" description="Fe/B12 periplasmic-binding" evidence="1">
    <location>
        <begin position="20"/>
        <end position="269"/>
    </location>
</feature>
<dbReference type="InterPro" id="IPR002491">
    <property type="entry name" value="ABC_transptr_periplasmic_BD"/>
</dbReference>
<dbReference type="Proteomes" id="UP000256379">
    <property type="component" value="Unassembled WGS sequence"/>
</dbReference>
<dbReference type="EMBL" id="NXLQ01000019">
    <property type="protein sequence ID" value="RDU64224.1"/>
    <property type="molecule type" value="Genomic_DNA"/>
</dbReference>
<gene>
    <name evidence="2" type="ORF">CQA53_07820</name>
</gene>
<dbReference type="RefSeq" id="WP_115543449.1">
    <property type="nucleotide sequence ID" value="NZ_NXLQ01000019.1"/>
</dbReference>
<dbReference type="PANTHER" id="PTHR30535:SF34">
    <property type="entry name" value="MOLYBDATE-BINDING PROTEIN MOLA"/>
    <property type="match status" value="1"/>
</dbReference>
<name>A0A3D8IHU7_9HELI</name>
<dbReference type="AlphaFoldDB" id="A0A3D8IHU7"/>
<accession>A0A3D8IHU7</accession>
<proteinExistence type="predicted"/>